<feature type="transmembrane region" description="Helical" evidence="2">
    <location>
        <begin position="479"/>
        <end position="503"/>
    </location>
</feature>
<gene>
    <name evidence="3" type="ORF">L210DRAFT_1057279</name>
</gene>
<sequence>MFKLIRRLVRLSKFLLAFPSRLRLLSRCNAALGRLVSFLRSFRGHKNTFPNSPPHILCSDDPPPPAHRVLHFSDPHPVDPSADNPGVSGSTASPEQSASASTDPTTQPKSAWHVRPGVPDGETRYAKRKNEGEYAKLHIPAGKQSLAELPPLGWERFVHPEGNVLFYHTELHVFTDTYIMKDGLADRIVSEARELRDKAAGLADTQTELVLNVTARGKKWYYHYYFVDHVNRRLWWHTSVTVDDLFDKRFRGVTQLSQLEYLLEAYYWSHCEYYPYKRRPSKKVISELKGMLSYAKADKMTSDTSLSQFALDELNSLLDVVNPPSGEFSRSAHPQVPMTCANDVGPQDMTCADDAAPQDEYSVCIAARLMHIFAANKFINFHGQECARLDADVYLFDEKHWEDWMVFKVLNFLLFWSLKEHTLRLRRVWANHIIIRPHWKDFVTRVTNELTRYTTFSTIMLAANMAFLAAPGVTVPLQFIIYGSALMTITSIMVSFVLLNVYANPKFVNPATATKILSDISKKVGIPYLAFAHSLPMALLVWAISLFFIALVYRIFVEAYPVVRIIFGIVYFIILLCLGSMGCMILYFFASSLA</sequence>
<protein>
    <recommendedName>
        <fullName evidence="5">WW domain-containing protein</fullName>
    </recommendedName>
</protein>
<comment type="caution">
    <text evidence="3">The sequence shown here is derived from an EMBL/GenBank/DDBJ whole genome shotgun (WGS) entry which is preliminary data.</text>
</comment>
<dbReference type="EMBL" id="WHUW01000012">
    <property type="protein sequence ID" value="KAF8440351.1"/>
    <property type="molecule type" value="Genomic_DNA"/>
</dbReference>
<keyword evidence="2" id="KW-0472">Membrane</keyword>
<evidence type="ECO:0000313" key="3">
    <source>
        <dbReference type="EMBL" id="KAF8440351.1"/>
    </source>
</evidence>
<feature type="transmembrane region" description="Helical" evidence="2">
    <location>
        <begin position="524"/>
        <end position="553"/>
    </location>
</feature>
<evidence type="ECO:0000256" key="2">
    <source>
        <dbReference type="SAM" id="Phobius"/>
    </source>
</evidence>
<accession>A0AAD4BUC9</accession>
<keyword evidence="2" id="KW-1133">Transmembrane helix</keyword>
<feature type="transmembrane region" description="Helical" evidence="2">
    <location>
        <begin position="565"/>
        <end position="590"/>
    </location>
</feature>
<keyword evidence="2" id="KW-0812">Transmembrane</keyword>
<feature type="region of interest" description="Disordered" evidence="1">
    <location>
        <begin position="50"/>
        <end position="124"/>
    </location>
</feature>
<dbReference type="Proteomes" id="UP001194468">
    <property type="component" value="Unassembled WGS sequence"/>
</dbReference>
<organism evidence="3 4">
    <name type="scientific">Boletus edulis BED1</name>
    <dbReference type="NCBI Taxonomy" id="1328754"/>
    <lineage>
        <taxon>Eukaryota</taxon>
        <taxon>Fungi</taxon>
        <taxon>Dikarya</taxon>
        <taxon>Basidiomycota</taxon>
        <taxon>Agaricomycotina</taxon>
        <taxon>Agaricomycetes</taxon>
        <taxon>Agaricomycetidae</taxon>
        <taxon>Boletales</taxon>
        <taxon>Boletineae</taxon>
        <taxon>Boletaceae</taxon>
        <taxon>Boletoideae</taxon>
        <taxon>Boletus</taxon>
    </lineage>
</organism>
<evidence type="ECO:0000256" key="1">
    <source>
        <dbReference type="SAM" id="MobiDB-lite"/>
    </source>
</evidence>
<evidence type="ECO:0000313" key="4">
    <source>
        <dbReference type="Proteomes" id="UP001194468"/>
    </source>
</evidence>
<name>A0AAD4BUC9_BOLED</name>
<reference evidence="3" key="2">
    <citation type="journal article" date="2020" name="Nat. Commun.">
        <title>Large-scale genome sequencing of mycorrhizal fungi provides insights into the early evolution of symbiotic traits.</title>
        <authorList>
            <person name="Miyauchi S."/>
            <person name="Kiss E."/>
            <person name="Kuo A."/>
            <person name="Drula E."/>
            <person name="Kohler A."/>
            <person name="Sanchez-Garcia M."/>
            <person name="Morin E."/>
            <person name="Andreopoulos B."/>
            <person name="Barry K.W."/>
            <person name="Bonito G."/>
            <person name="Buee M."/>
            <person name="Carver A."/>
            <person name="Chen C."/>
            <person name="Cichocki N."/>
            <person name="Clum A."/>
            <person name="Culley D."/>
            <person name="Crous P.W."/>
            <person name="Fauchery L."/>
            <person name="Girlanda M."/>
            <person name="Hayes R.D."/>
            <person name="Keri Z."/>
            <person name="LaButti K."/>
            <person name="Lipzen A."/>
            <person name="Lombard V."/>
            <person name="Magnuson J."/>
            <person name="Maillard F."/>
            <person name="Murat C."/>
            <person name="Nolan M."/>
            <person name="Ohm R.A."/>
            <person name="Pangilinan J."/>
            <person name="Pereira M.F."/>
            <person name="Perotto S."/>
            <person name="Peter M."/>
            <person name="Pfister S."/>
            <person name="Riley R."/>
            <person name="Sitrit Y."/>
            <person name="Stielow J.B."/>
            <person name="Szollosi G."/>
            <person name="Zifcakova L."/>
            <person name="Stursova M."/>
            <person name="Spatafora J.W."/>
            <person name="Tedersoo L."/>
            <person name="Vaario L.M."/>
            <person name="Yamada A."/>
            <person name="Yan M."/>
            <person name="Wang P."/>
            <person name="Xu J."/>
            <person name="Bruns T."/>
            <person name="Baldrian P."/>
            <person name="Vilgalys R."/>
            <person name="Dunand C."/>
            <person name="Henrissat B."/>
            <person name="Grigoriev I.V."/>
            <person name="Hibbett D."/>
            <person name="Nagy L.G."/>
            <person name="Martin F.M."/>
        </authorList>
    </citation>
    <scope>NUCLEOTIDE SEQUENCE</scope>
    <source>
        <strain evidence="3">BED1</strain>
    </source>
</reference>
<dbReference type="AlphaFoldDB" id="A0AAD4BUC9"/>
<proteinExistence type="predicted"/>
<reference evidence="3" key="1">
    <citation type="submission" date="2019-10" db="EMBL/GenBank/DDBJ databases">
        <authorList>
            <consortium name="DOE Joint Genome Institute"/>
            <person name="Kuo A."/>
            <person name="Miyauchi S."/>
            <person name="Kiss E."/>
            <person name="Drula E."/>
            <person name="Kohler A."/>
            <person name="Sanchez-Garcia M."/>
            <person name="Andreopoulos B."/>
            <person name="Barry K.W."/>
            <person name="Bonito G."/>
            <person name="Buee M."/>
            <person name="Carver A."/>
            <person name="Chen C."/>
            <person name="Cichocki N."/>
            <person name="Clum A."/>
            <person name="Culley D."/>
            <person name="Crous P.W."/>
            <person name="Fauchery L."/>
            <person name="Girlanda M."/>
            <person name="Hayes R."/>
            <person name="Keri Z."/>
            <person name="LaButti K."/>
            <person name="Lipzen A."/>
            <person name="Lombard V."/>
            <person name="Magnuson J."/>
            <person name="Maillard F."/>
            <person name="Morin E."/>
            <person name="Murat C."/>
            <person name="Nolan M."/>
            <person name="Ohm R."/>
            <person name="Pangilinan J."/>
            <person name="Pereira M."/>
            <person name="Perotto S."/>
            <person name="Peter M."/>
            <person name="Riley R."/>
            <person name="Sitrit Y."/>
            <person name="Stielow B."/>
            <person name="Szollosi G."/>
            <person name="Zifcakova L."/>
            <person name="Stursova M."/>
            <person name="Spatafora J.W."/>
            <person name="Tedersoo L."/>
            <person name="Vaario L.-M."/>
            <person name="Yamada A."/>
            <person name="Yan M."/>
            <person name="Wang P."/>
            <person name="Xu J."/>
            <person name="Bruns T."/>
            <person name="Baldrian P."/>
            <person name="Vilgalys R."/>
            <person name="Henrissat B."/>
            <person name="Grigoriev I.V."/>
            <person name="Hibbett D."/>
            <person name="Nagy L.G."/>
            <person name="Martin F.M."/>
        </authorList>
    </citation>
    <scope>NUCLEOTIDE SEQUENCE</scope>
    <source>
        <strain evidence="3">BED1</strain>
    </source>
</reference>
<evidence type="ECO:0008006" key="5">
    <source>
        <dbReference type="Google" id="ProtNLM"/>
    </source>
</evidence>
<keyword evidence="4" id="KW-1185">Reference proteome</keyword>
<feature type="transmembrane region" description="Helical" evidence="2">
    <location>
        <begin position="453"/>
        <end position="473"/>
    </location>
</feature>
<feature type="compositionally biased region" description="Polar residues" evidence="1">
    <location>
        <begin position="87"/>
        <end position="109"/>
    </location>
</feature>